<name>A0A6J4PFK5_9PSEU</name>
<sequence length="29" mass="3349">ERSDHVEACPQAPRPQEGRRQPRQAAQHL</sequence>
<reference evidence="2" key="1">
    <citation type="submission" date="2020-02" db="EMBL/GenBank/DDBJ databases">
        <authorList>
            <person name="Meier V. D."/>
        </authorList>
    </citation>
    <scope>NUCLEOTIDE SEQUENCE</scope>
    <source>
        <strain evidence="2">AVDCRST_MAG66</strain>
    </source>
</reference>
<dbReference type="EMBL" id="CADCUS010000276">
    <property type="protein sequence ID" value="CAA9408607.1"/>
    <property type="molecule type" value="Genomic_DNA"/>
</dbReference>
<accession>A0A6J4PFK5</accession>
<organism evidence="2">
    <name type="scientific">uncultured Pseudonocardia sp</name>
    <dbReference type="NCBI Taxonomy" id="211455"/>
    <lineage>
        <taxon>Bacteria</taxon>
        <taxon>Bacillati</taxon>
        <taxon>Actinomycetota</taxon>
        <taxon>Actinomycetes</taxon>
        <taxon>Pseudonocardiales</taxon>
        <taxon>Pseudonocardiaceae</taxon>
        <taxon>Pseudonocardia</taxon>
        <taxon>environmental samples</taxon>
    </lineage>
</organism>
<protein>
    <submittedName>
        <fullName evidence="2">Uncharacterized protein</fullName>
    </submittedName>
</protein>
<proteinExistence type="predicted"/>
<dbReference type="AlphaFoldDB" id="A0A6J4PFK5"/>
<evidence type="ECO:0000256" key="1">
    <source>
        <dbReference type="SAM" id="MobiDB-lite"/>
    </source>
</evidence>
<gene>
    <name evidence="2" type="ORF">AVDCRST_MAG66-1904</name>
</gene>
<feature type="region of interest" description="Disordered" evidence="1">
    <location>
        <begin position="1"/>
        <end position="29"/>
    </location>
</feature>
<evidence type="ECO:0000313" key="2">
    <source>
        <dbReference type="EMBL" id="CAA9408607.1"/>
    </source>
</evidence>
<feature type="non-terminal residue" evidence="2">
    <location>
        <position position="1"/>
    </location>
</feature>
<feature type="non-terminal residue" evidence="2">
    <location>
        <position position="29"/>
    </location>
</feature>